<accession>A0A1M7DFB8</accession>
<dbReference type="EMBL" id="FRBY01000002">
    <property type="protein sequence ID" value="SHL78073.1"/>
    <property type="molecule type" value="Genomic_DNA"/>
</dbReference>
<dbReference type="Gene3D" id="2.30.110.50">
    <property type="match status" value="1"/>
</dbReference>
<dbReference type="STRING" id="29534.SAMN05444366_1532"/>
<name>A0A1M7DFB8_9FLAO</name>
<dbReference type="AlphaFoldDB" id="A0A1M7DFB8"/>
<keyword evidence="4" id="KW-1185">Reference proteome</keyword>
<evidence type="ECO:0000259" key="2">
    <source>
        <dbReference type="Pfam" id="PF04717"/>
    </source>
</evidence>
<proteinExistence type="predicted"/>
<evidence type="ECO:0000313" key="3">
    <source>
        <dbReference type="EMBL" id="SHL78073.1"/>
    </source>
</evidence>
<organism evidence="3 4">
    <name type="scientific">Flavobacterium saccharophilum</name>
    <dbReference type="NCBI Taxonomy" id="29534"/>
    <lineage>
        <taxon>Bacteria</taxon>
        <taxon>Pseudomonadati</taxon>
        <taxon>Bacteroidota</taxon>
        <taxon>Flavobacteriia</taxon>
        <taxon>Flavobacteriales</taxon>
        <taxon>Flavobacteriaceae</taxon>
        <taxon>Flavobacterium</taxon>
    </lineage>
</organism>
<dbReference type="Gene3D" id="2.40.50.230">
    <property type="entry name" value="Gp5 N-terminal domain"/>
    <property type="match status" value="1"/>
</dbReference>
<sequence>MSKFSEQVHVSISSFSQNVIYYDLQLSQKMAEHHYFSFMWQYTAKAVIEPTDQAAALSKHIGAEVIFTFKVNGIQLMSKGIINGVESVDRHGSPAGILVSGISHTVVIDDMKKSRIFMEKNLQDIALEIFSEESSGEFYQREAILLTYTKPFKYKPQYNETSFEFLKRLATRYGQWFYFDGMRMQFGQTKTSKVKLINGSSLHQFKIQAQLVSHKTSFGGYDANNASNIKNASEKSTSGSQDRFAKSVGFNQGSIARQGLSNGAYTNNAQNKDEIDEMVKLQTAGRDANSIFYSGTSYLPIGLGQVFTIQNKTVEHELIAIEITHHSEVNGNYSCEFKAIPADVAAPHYTDVTSFATADSQSALVKDNNDPEGMGRIKVDFYWPGWGNTSEWMRVVQPYAGADKGLYFRPEIGEEVRIAFEGNNVDCPYVSGTYYNGQAKPEFFDSDNSIKGWKLRFGQLFKFIEKVGIWLSDPSGNEIHLDEEGKNINATTPETFTIRAKNIVFEATESITYTAGMHITEDAGLNHTIKAGANMIQNAEEDYYVRAKNITKLASENYSADAKDISRNASGKIESISFGDHTQNSKGKFENNSGENSTNC</sequence>
<dbReference type="Pfam" id="PF05954">
    <property type="entry name" value="Phage_GPD"/>
    <property type="match status" value="1"/>
</dbReference>
<dbReference type="RefSeq" id="WP_072970974.1">
    <property type="nucleotide sequence ID" value="NZ_FRBY01000002.1"/>
</dbReference>
<dbReference type="Proteomes" id="UP000184121">
    <property type="component" value="Unassembled WGS sequence"/>
</dbReference>
<reference evidence="4" key="1">
    <citation type="submission" date="2016-11" db="EMBL/GenBank/DDBJ databases">
        <authorList>
            <person name="Varghese N."/>
            <person name="Submissions S."/>
        </authorList>
    </citation>
    <scope>NUCLEOTIDE SEQUENCE [LARGE SCALE GENOMIC DNA]</scope>
    <source>
        <strain evidence="4">DSM 1811</strain>
    </source>
</reference>
<dbReference type="Gene3D" id="3.55.50.10">
    <property type="entry name" value="Baseplate protein-like domains"/>
    <property type="match status" value="1"/>
</dbReference>
<evidence type="ECO:0000256" key="1">
    <source>
        <dbReference type="SAM" id="MobiDB-lite"/>
    </source>
</evidence>
<dbReference type="OrthoDB" id="727155at2"/>
<protein>
    <submittedName>
        <fullName evidence="3">Phage late control gene D protein (GPD)</fullName>
    </submittedName>
</protein>
<dbReference type="Pfam" id="PF04717">
    <property type="entry name" value="Phage_base_V"/>
    <property type="match status" value="1"/>
</dbReference>
<evidence type="ECO:0000313" key="4">
    <source>
        <dbReference type="Proteomes" id="UP000184121"/>
    </source>
</evidence>
<feature type="compositionally biased region" description="Polar residues" evidence="1">
    <location>
        <begin position="580"/>
        <end position="600"/>
    </location>
</feature>
<dbReference type="SUPFAM" id="SSF69255">
    <property type="entry name" value="gp5 N-terminal domain-like"/>
    <property type="match status" value="1"/>
</dbReference>
<dbReference type="SUPFAM" id="SSF69279">
    <property type="entry name" value="Phage tail proteins"/>
    <property type="match status" value="2"/>
</dbReference>
<gene>
    <name evidence="3" type="ORF">SAMN05444366_1532</name>
</gene>
<feature type="domain" description="Gp5/Type VI secretion system Vgr protein OB-fold" evidence="2">
    <location>
        <begin position="362"/>
        <end position="435"/>
    </location>
</feature>
<dbReference type="InterPro" id="IPR006531">
    <property type="entry name" value="Gp5/Vgr_OB"/>
</dbReference>
<feature type="region of interest" description="Disordered" evidence="1">
    <location>
        <begin position="576"/>
        <end position="600"/>
    </location>
</feature>
<dbReference type="InterPro" id="IPR037026">
    <property type="entry name" value="Vgr_OB-fold_dom_sf"/>
</dbReference>